<dbReference type="InterPro" id="IPR036396">
    <property type="entry name" value="Cyt_P450_sf"/>
</dbReference>
<comment type="similarity">
    <text evidence="4 14">Belongs to the cytochrome P450 family.</text>
</comment>
<dbReference type="GO" id="GO:0020037">
    <property type="term" value="F:heme binding"/>
    <property type="evidence" value="ECO:0007669"/>
    <property type="project" value="InterPro"/>
</dbReference>
<dbReference type="AlphaFoldDB" id="A0A9P0MRQ8"/>
<accession>A0A9P0MRQ8</accession>
<dbReference type="GO" id="GO:0005789">
    <property type="term" value="C:endoplasmic reticulum membrane"/>
    <property type="evidence" value="ECO:0007669"/>
    <property type="project" value="UniProtKB-SubCell"/>
</dbReference>
<gene>
    <name evidence="16" type="ORF">NEZAVI_LOCUS9503</name>
</gene>
<evidence type="ECO:0000313" key="17">
    <source>
        <dbReference type="Proteomes" id="UP001152798"/>
    </source>
</evidence>
<keyword evidence="7" id="KW-0256">Endoplasmic reticulum</keyword>
<evidence type="ECO:0000256" key="3">
    <source>
        <dbReference type="ARBA" id="ARBA00004406"/>
    </source>
</evidence>
<keyword evidence="17" id="KW-1185">Reference proteome</keyword>
<dbReference type="Pfam" id="PF00067">
    <property type="entry name" value="p450"/>
    <property type="match status" value="1"/>
</dbReference>
<evidence type="ECO:0000256" key="13">
    <source>
        <dbReference type="PIRSR" id="PIRSR602401-1"/>
    </source>
</evidence>
<evidence type="ECO:0000256" key="9">
    <source>
        <dbReference type="ARBA" id="ARBA00023002"/>
    </source>
</evidence>
<keyword evidence="9 14" id="KW-0560">Oxidoreductase</keyword>
<evidence type="ECO:0000256" key="10">
    <source>
        <dbReference type="ARBA" id="ARBA00023004"/>
    </source>
</evidence>
<dbReference type="PRINTS" id="PR00463">
    <property type="entry name" value="EP450I"/>
</dbReference>
<reference evidence="16" key="1">
    <citation type="submission" date="2022-01" db="EMBL/GenBank/DDBJ databases">
        <authorList>
            <person name="King R."/>
        </authorList>
    </citation>
    <scope>NUCLEOTIDE SEQUENCE</scope>
</reference>
<organism evidence="16 17">
    <name type="scientific">Nezara viridula</name>
    <name type="common">Southern green stink bug</name>
    <name type="synonym">Cimex viridulus</name>
    <dbReference type="NCBI Taxonomy" id="85310"/>
    <lineage>
        <taxon>Eukaryota</taxon>
        <taxon>Metazoa</taxon>
        <taxon>Ecdysozoa</taxon>
        <taxon>Arthropoda</taxon>
        <taxon>Hexapoda</taxon>
        <taxon>Insecta</taxon>
        <taxon>Pterygota</taxon>
        <taxon>Neoptera</taxon>
        <taxon>Paraneoptera</taxon>
        <taxon>Hemiptera</taxon>
        <taxon>Heteroptera</taxon>
        <taxon>Panheteroptera</taxon>
        <taxon>Pentatomomorpha</taxon>
        <taxon>Pentatomoidea</taxon>
        <taxon>Pentatomidae</taxon>
        <taxon>Pentatominae</taxon>
        <taxon>Nezara</taxon>
    </lineage>
</organism>
<dbReference type="PANTHER" id="PTHR24291">
    <property type="entry name" value="CYTOCHROME P450 FAMILY 4"/>
    <property type="match status" value="1"/>
</dbReference>
<evidence type="ECO:0000256" key="12">
    <source>
        <dbReference type="ARBA" id="ARBA00023136"/>
    </source>
</evidence>
<dbReference type="CDD" id="cd20628">
    <property type="entry name" value="CYP4"/>
    <property type="match status" value="1"/>
</dbReference>
<name>A0A9P0MRQ8_NEZVI</name>
<keyword evidence="6 13" id="KW-0479">Metal-binding</keyword>
<evidence type="ECO:0000256" key="1">
    <source>
        <dbReference type="ARBA" id="ARBA00001971"/>
    </source>
</evidence>
<evidence type="ECO:0000256" key="7">
    <source>
        <dbReference type="ARBA" id="ARBA00022824"/>
    </source>
</evidence>
<dbReference type="GO" id="GO:0004497">
    <property type="term" value="F:monooxygenase activity"/>
    <property type="evidence" value="ECO:0007669"/>
    <property type="project" value="UniProtKB-KW"/>
</dbReference>
<evidence type="ECO:0000256" key="4">
    <source>
        <dbReference type="ARBA" id="ARBA00010617"/>
    </source>
</evidence>
<dbReference type="SUPFAM" id="SSF48264">
    <property type="entry name" value="Cytochrome P450"/>
    <property type="match status" value="1"/>
</dbReference>
<dbReference type="InterPro" id="IPR017972">
    <property type="entry name" value="Cyt_P450_CS"/>
</dbReference>
<dbReference type="InterPro" id="IPR050196">
    <property type="entry name" value="Cytochrome_P450_Monoox"/>
</dbReference>
<evidence type="ECO:0000256" key="15">
    <source>
        <dbReference type="SAM" id="SignalP"/>
    </source>
</evidence>
<dbReference type="Proteomes" id="UP001152798">
    <property type="component" value="Chromosome 4"/>
</dbReference>
<dbReference type="OrthoDB" id="1470350at2759"/>
<dbReference type="PANTHER" id="PTHR24291:SF189">
    <property type="entry name" value="CYTOCHROME P450 4C3-RELATED"/>
    <property type="match status" value="1"/>
</dbReference>
<dbReference type="GO" id="GO:0016705">
    <property type="term" value="F:oxidoreductase activity, acting on paired donors, with incorporation or reduction of molecular oxygen"/>
    <property type="evidence" value="ECO:0007669"/>
    <property type="project" value="InterPro"/>
</dbReference>
<evidence type="ECO:0000256" key="11">
    <source>
        <dbReference type="ARBA" id="ARBA00023033"/>
    </source>
</evidence>
<evidence type="ECO:0000256" key="5">
    <source>
        <dbReference type="ARBA" id="ARBA00022617"/>
    </source>
</evidence>
<keyword evidence="12" id="KW-0472">Membrane</keyword>
<proteinExistence type="inferred from homology"/>
<dbReference type="InterPro" id="IPR001128">
    <property type="entry name" value="Cyt_P450"/>
</dbReference>
<dbReference type="PROSITE" id="PS00086">
    <property type="entry name" value="CYTOCHROME_P450"/>
    <property type="match status" value="1"/>
</dbReference>
<evidence type="ECO:0000256" key="8">
    <source>
        <dbReference type="ARBA" id="ARBA00022848"/>
    </source>
</evidence>
<comment type="subcellular location">
    <subcellularLocation>
        <location evidence="3">Endoplasmic reticulum membrane</location>
        <topology evidence="3">Peripheral membrane protein</topology>
    </subcellularLocation>
    <subcellularLocation>
        <location evidence="2">Microsome membrane</location>
        <topology evidence="2">Peripheral membrane protein</topology>
    </subcellularLocation>
</comment>
<evidence type="ECO:0000256" key="14">
    <source>
        <dbReference type="RuleBase" id="RU000461"/>
    </source>
</evidence>
<dbReference type="InterPro" id="IPR002401">
    <property type="entry name" value="Cyt_P450_E_grp-I"/>
</dbReference>
<evidence type="ECO:0008006" key="18">
    <source>
        <dbReference type="Google" id="ProtNLM"/>
    </source>
</evidence>
<keyword evidence="8" id="KW-0492">Microsome</keyword>
<evidence type="ECO:0000256" key="6">
    <source>
        <dbReference type="ARBA" id="ARBA00022723"/>
    </source>
</evidence>
<keyword evidence="11 14" id="KW-0503">Monooxygenase</keyword>
<feature type="signal peptide" evidence="15">
    <location>
        <begin position="1"/>
        <end position="22"/>
    </location>
</feature>
<feature type="binding site" description="axial binding residue" evidence="13">
    <location>
        <position position="439"/>
    </location>
    <ligand>
        <name>heme</name>
        <dbReference type="ChEBI" id="CHEBI:30413"/>
    </ligand>
    <ligandPart>
        <name>Fe</name>
        <dbReference type="ChEBI" id="CHEBI:18248"/>
    </ligandPart>
</feature>
<sequence length="502" mass="57714">MPITWGLVCALLIIVFCFLVKCWKPPILPGPRGFPYFGIAIRLVGIASKDILPLMIKWCNEYGTIFEFKMLGAKYVFLTEPELVKPILSSSTNITKGHFEYSFLKLMFNDGLIVSKGDKWRTNRRLLTPSFHNKILKSSVETVGRNAEEFVSQLLAFDGKPIDIEDITYLLAFKIICETAMGFKLNTEDKQQNEFVKASKICHDSLVHRYLRFWLFPDFIFRRSDVGKQFFKSADLIQDVAEQVIKNRKELFIAEKNGSKNKDLKKKERNAFLDNLFELVDLNPALFTESNIREEVDTFMIAGHNPSTSSLKFLHFLLANHPDVQEKVYDEQMHIFGDDKRTPTSQDLQKMTYLEMVIKESLRLYPSVPMYSRLLDEDLIIDEKTTIPAGYTVAVFPYAVHRSKKHWSNPEEFIPERFAPGIEIHPFSFIPFSAGPRNCIGQKYAMMELKTIMSIVVRQCLLEPVTTSISLDYGITLNAVEPIIVKAIPRNGTRRMISEMNS</sequence>
<feature type="chain" id="PRO_5040221761" description="Cytochrome P450" evidence="15">
    <location>
        <begin position="23"/>
        <end position="502"/>
    </location>
</feature>
<dbReference type="EMBL" id="OV725080">
    <property type="protein sequence ID" value="CAH1400212.1"/>
    <property type="molecule type" value="Genomic_DNA"/>
</dbReference>
<comment type="cofactor">
    <cofactor evidence="1 13">
        <name>heme</name>
        <dbReference type="ChEBI" id="CHEBI:30413"/>
    </cofactor>
</comment>
<protein>
    <recommendedName>
        <fullName evidence="18">Cytochrome P450</fullName>
    </recommendedName>
</protein>
<keyword evidence="5 13" id="KW-0349">Heme</keyword>
<dbReference type="PRINTS" id="PR00385">
    <property type="entry name" value="P450"/>
</dbReference>
<keyword evidence="10 13" id="KW-0408">Iron</keyword>
<evidence type="ECO:0000256" key="2">
    <source>
        <dbReference type="ARBA" id="ARBA00004174"/>
    </source>
</evidence>
<dbReference type="GO" id="GO:0005506">
    <property type="term" value="F:iron ion binding"/>
    <property type="evidence" value="ECO:0007669"/>
    <property type="project" value="InterPro"/>
</dbReference>
<dbReference type="Gene3D" id="1.10.630.10">
    <property type="entry name" value="Cytochrome P450"/>
    <property type="match status" value="1"/>
</dbReference>
<keyword evidence="15" id="KW-0732">Signal</keyword>
<evidence type="ECO:0000313" key="16">
    <source>
        <dbReference type="EMBL" id="CAH1400212.1"/>
    </source>
</evidence>